<protein>
    <submittedName>
        <fullName evidence="3">YceI family protein</fullName>
    </submittedName>
</protein>
<dbReference type="InterPro" id="IPR007372">
    <property type="entry name" value="Lipid/polyisoprenoid-bd_YceI"/>
</dbReference>
<organism evidence="3 4">
    <name type="scientific">Geodermatophilus sabuli</name>
    <dbReference type="NCBI Taxonomy" id="1564158"/>
    <lineage>
        <taxon>Bacteria</taxon>
        <taxon>Bacillati</taxon>
        <taxon>Actinomycetota</taxon>
        <taxon>Actinomycetes</taxon>
        <taxon>Geodermatophilales</taxon>
        <taxon>Geodermatophilaceae</taxon>
        <taxon>Geodermatophilus</taxon>
    </lineage>
</organism>
<dbReference type="EMBL" id="JAAGWF010000012">
    <property type="protein sequence ID" value="NEK58854.1"/>
    <property type="molecule type" value="Genomic_DNA"/>
</dbReference>
<dbReference type="PANTHER" id="PTHR34406">
    <property type="entry name" value="PROTEIN YCEI"/>
    <property type="match status" value="1"/>
</dbReference>
<reference evidence="3 4" key="1">
    <citation type="submission" date="2020-02" db="EMBL/GenBank/DDBJ databases">
        <title>Geodermatophilus sabuli CPCC 205279 I12A-02694.</title>
        <authorList>
            <person name="Jiang Z."/>
        </authorList>
    </citation>
    <scope>NUCLEOTIDE SEQUENCE [LARGE SCALE GENOMIC DNA]</scope>
    <source>
        <strain evidence="3 4">I12A-02694</strain>
    </source>
</reference>
<evidence type="ECO:0000259" key="2">
    <source>
        <dbReference type="SMART" id="SM00867"/>
    </source>
</evidence>
<accession>A0A7K3W3X5</accession>
<gene>
    <name evidence="3" type="ORF">GCU56_13350</name>
</gene>
<dbReference type="PANTHER" id="PTHR34406:SF1">
    <property type="entry name" value="PROTEIN YCEI"/>
    <property type="match status" value="1"/>
</dbReference>
<comment type="caution">
    <text evidence="3">The sequence shown here is derived from an EMBL/GenBank/DDBJ whole genome shotgun (WGS) entry which is preliminary data.</text>
</comment>
<dbReference type="InterPro" id="IPR036761">
    <property type="entry name" value="TTHA0802/YceI-like_sf"/>
</dbReference>
<name>A0A7K3W3X5_9ACTN</name>
<evidence type="ECO:0000256" key="1">
    <source>
        <dbReference type="ARBA" id="ARBA00008812"/>
    </source>
</evidence>
<keyword evidence="4" id="KW-1185">Reference proteome</keyword>
<dbReference type="RefSeq" id="WP_163482219.1">
    <property type="nucleotide sequence ID" value="NZ_JAAGWF010000012.1"/>
</dbReference>
<feature type="domain" description="Lipid/polyisoprenoid-binding YceI-like" evidence="2">
    <location>
        <begin position="14"/>
        <end position="171"/>
    </location>
</feature>
<dbReference type="SMART" id="SM00867">
    <property type="entry name" value="YceI"/>
    <property type="match status" value="1"/>
</dbReference>
<dbReference type="SUPFAM" id="SSF101874">
    <property type="entry name" value="YceI-like"/>
    <property type="match status" value="1"/>
</dbReference>
<proteinExistence type="inferred from homology"/>
<comment type="similarity">
    <text evidence="1">Belongs to the UPF0312 family.</text>
</comment>
<dbReference type="AlphaFoldDB" id="A0A7K3W3X5"/>
<dbReference type="Gene3D" id="2.40.128.110">
    <property type="entry name" value="Lipid/polyisoprenoid-binding, YceI-like"/>
    <property type="match status" value="1"/>
</dbReference>
<sequence length="176" mass="18694">MTAGVRTQRVTAGTWAVSDSRTRITFTVSNLGRPVHGSVACSWGEVEVDDQGTPVRVAAELDLESLATGIARRDSDLRKPRFLDIDRHPAMTWSADRFTGADGVGWTAHGVLRVRGTSAPLAVSAAPVAGPDGTWLRVGAVAVLDRTAVGIRAPGFLVGRTVEIAVDAWLSRRRPG</sequence>
<evidence type="ECO:0000313" key="4">
    <source>
        <dbReference type="Proteomes" id="UP000470246"/>
    </source>
</evidence>
<dbReference type="Proteomes" id="UP000470246">
    <property type="component" value="Unassembled WGS sequence"/>
</dbReference>
<evidence type="ECO:0000313" key="3">
    <source>
        <dbReference type="EMBL" id="NEK58854.1"/>
    </source>
</evidence>
<dbReference type="Pfam" id="PF04264">
    <property type="entry name" value="YceI"/>
    <property type="match status" value="1"/>
</dbReference>